<evidence type="ECO:0000259" key="1">
    <source>
        <dbReference type="Pfam" id="PF00534"/>
    </source>
</evidence>
<dbReference type="Pfam" id="PF00534">
    <property type="entry name" value="Glycos_transf_1"/>
    <property type="match status" value="1"/>
</dbReference>
<name>A0A1K2ICW7_9FLAO</name>
<dbReference type="EMBL" id="FPKV01000001">
    <property type="protein sequence ID" value="SFZ90114.1"/>
    <property type="molecule type" value="Genomic_DNA"/>
</dbReference>
<dbReference type="InterPro" id="IPR028098">
    <property type="entry name" value="Glyco_trans_4-like_N"/>
</dbReference>
<dbReference type="InterPro" id="IPR001296">
    <property type="entry name" value="Glyco_trans_1"/>
</dbReference>
<proteinExistence type="predicted"/>
<dbReference type="PANTHER" id="PTHR45947">
    <property type="entry name" value="SULFOQUINOVOSYL TRANSFERASE SQD2"/>
    <property type="match status" value="1"/>
</dbReference>
<dbReference type="Pfam" id="PF13439">
    <property type="entry name" value="Glyco_transf_4"/>
    <property type="match status" value="1"/>
</dbReference>
<keyword evidence="4" id="KW-1185">Reference proteome</keyword>
<dbReference type="GO" id="GO:0016757">
    <property type="term" value="F:glycosyltransferase activity"/>
    <property type="evidence" value="ECO:0007669"/>
    <property type="project" value="InterPro"/>
</dbReference>
<dbReference type="AlphaFoldDB" id="A0A1K2ICW7"/>
<dbReference type="RefSeq" id="WP_072400388.1">
    <property type="nucleotide sequence ID" value="NZ_FPKV01000001.1"/>
</dbReference>
<dbReference type="Proteomes" id="UP000182544">
    <property type="component" value="Unassembled WGS sequence"/>
</dbReference>
<evidence type="ECO:0000313" key="3">
    <source>
        <dbReference type="EMBL" id="SFZ90114.1"/>
    </source>
</evidence>
<keyword evidence="3" id="KW-0808">Transferase</keyword>
<dbReference type="InterPro" id="IPR050194">
    <property type="entry name" value="Glycosyltransferase_grp1"/>
</dbReference>
<evidence type="ECO:0000259" key="2">
    <source>
        <dbReference type="Pfam" id="PF13439"/>
    </source>
</evidence>
<reference evidence="3 4" key="1">
    <citation type="submission" date="2016-10" db="EMBL/GenBank/DDBJ databases">
        <authorList>
            <person name="de Groot N.N."/>
        </authorList>
    </citation>
    <scope>NUCLEOTIDE SEQUENCE [LARGE SCALE GENOMIC DNA]</scope>
    <source>
        <strain evidence="3 4">DSM 18180</strain>
    </source>
</reference>
<feature type="domain" description="Glycosyltransferase subfamily 4-like N-terminal" evidence="2">
    <location>
        <begin position="13"/>
        <end position="165"/>
    </location>
</feature>
<dbReference type="PANTHER" id="PTHR45947:SF3">
    <property type="entry name" value="SULFOQUINOVOSYL TRANSFERASE SQD2"/>
    <property type="match status" value="1"/>
</dbReference>
<dbReference type="STRING" id="369401.SAMN05428642_101748"/>
<protein>
    <submittedName>
        <fullName evidence="3">Glycosyltransferase involved in cell wall bisynthesis</fullName>
    </submittedName>
</protein>
<dbReference type="SUPFAM" id="SSF53756">
    <property type="entry name" value="UDP-Glycosyltransferase/glycogen phosphorylase"/>
    <property type="match status" value="1"/>
</dbReference>
<dbReference type="Gene3D" id="3.40.50.2000">
    <property type="entry name" value="Glycogen Phosphorylase B"/>
    <property type="match status" value="2"/>
</dbReference>
<sequence length="379" mass="43846">MKKIKIAHVLHSIGGVEVYLDLVIKNIDSNTIENIIIHGEKEKVKEYFNISKQPVKQFFIPIKREINVINDIRCIYQTIKILKKEKPNIIHAHSAKGGIIARIASLFYKVNVLHTPHAYSYLSSNSQIKRFIFLKIEKIFKNFNSILLATSESELNRGIKEVGYSVSRALLFNNSIKPILAKEKNTSIISSLPENYICTVGRPSYQKNIEMMVKIIKEVKKTIPDIHLVVMGLGVVSPNTENVKRLIVEYKLEENTTLIEWIEREKIFDIVKNSKFYISTARYEGLPYAIIESLALKKSLIASDCDGNKDLVKNNYNGYLININEIDLFVEKVIELYNNTELREKFENNSFIFFEENFNLNINIKCLEKIYIKYSNLNK</sequence>
<feature type="domain" description="Glycosyl transferase family 1" evidence="1">
    <location>
        <begin position="193"/>
        <end position="350"/>
    </location>
</feature>
<organism evidence="3 4">
    <name type="scientific">Flaviramulus basaltis</name>
    <dbReference type="NCBI Taxonomy" id="369401"/>
    <lineage>
        <taxon>Bacteria</taxon>
        <taxon>Pseudomonadati</taxon>
        <taxon>Bacteroidota</taxon>
        <taxon>Flavobacteriia</taxon>
        <taxon>Flavobacteriales</taxon>
        <taxon>Flavobacteriaceae</taxon>
        <taxon>Flaviramulus</taxon>
    </lineage>
</organism>
<dbReference type="OrthoDB" id="9806653at2"/>
<evidence type="ECO:0000313" key="4">
    <source>
        <dbReference type="Proteomes" id="UP000182544"/>
    </source>
</evidence>
<accession>A0A1K2ICW7</accession>
<gene>
    <name evidence="3" type="ORF">SAMN05428642_101748</name>
</gene>